<keyword evidence="6" id="KW-1185">Reference proteome</keyword>
<dbReference type="PIRSF" id="PIRSF001365">
    <property type="entry name" value="DHDPS"/>
    <property type="match status" value="1"/>
</dbReference>
<evidence type="ECO:0000256" key="4">
    <source>
        <dbReference type="PIRSR" id="PIRSR001365-2"/>
    </source>
</evidence>
<dbReference type="PANTHER" id="PTHR12128">
    <property type="entry name" value="DIHYDRODIPICOLINATE SYNTHASE"/>
    <property type="match status" value="1"/>
</dbReference>
<evidence type="ECO:0000256" key="1">
    <source>
        <dbReference type="ARBA" id="ARBA00023239"/>
    </source>
</evidence>
<evidence type="ECO:0000256" key="2">
    <source>
        <dbReference type="PIRNR" id="PIRNR001365"/>
    </source>
</evidence>
<feature type="binding site" evidence="4">
    <location>
        <position position="213"/>
    </location>
    <ligand>
        <name>pyruvate</name>
        <dbReference type="ChEBI" id="CHEBI:15361"/>
    </ligand>
</feature>
<organism evidence="5 6">
    <name type="scientific">Pollutimonas bauzanensis</name>
    <dbReference type="NCBI Taxonomy" id="658167"/>
    <lineage>
        <taxon>Bacteria</taxon>
        <taxon>Pseudomonadati</taxon>
        <taxon>Pseudomonadota</taxon>
        <taxon>Betaproteobacteria</taxon>
        <taxon>Burkholderiales</taxon>
        <taxon>Alcaligenaceae</taxon>
        <taxon>Pollutimonas</taxon>
    </lineage>
</organism>
<dbReference type="SUPFAM" id="SSF51569">
    <property type="entry name" value="Aldolase"/>
    <property type="match status" value="1"/>
</dbReference>
<protein>
    <submittedName>
        <fullName evidence="5">4-hydroxy-tetrahydrodipicolinate synthase</fullName>
    </submittedName>
</protein>
<dbReference type="Gene3D" id="3.20.20.70">
    <property type="entry name" value="Aldolase class I"/>
    <property type="match status" value="1"/>
</dbReference>
<keyword evidence="1 2" id="KW-0456">Lyase</keyword>
<name>A0A1M5QQ33_9BURK</name>
<gene>
    <name evidence="5" type="ORF">SAMN04488135_102344</name>
</gene>
<feature type="active site" description="Proton donor/acceptor" evidence="3">
    <location>
        <position position="140"/>
    </location>
</feature>
<evidence type="ECO:0000313" key="5">
    <source>
        <dbReference type="EMBL" id="SHH16048.1"/>
    </source>
</evidence>
<dbReference type="SMART" id="SM01130">
    <property type="entry name" value="DHDPS"/>
    <property type="match status" value="1"/>
</dbReference>
<dbReference type="OrthoDB" id="9816489at2"/>
<feature type="active site" description="Schiff-base intermediate with substrate" evidence="3">
    <location>
        <position position="170"/>
    </location>
</feature>
<proteinExistence type="inferred from homology"/>
<dbReference type="STRING" id="658167.SAMN04488135_102344"/>
<dbReference type="InterPro" id="IPR002220">
    <property type="entry name" value="DapA-like"/>
</dbReference>
<accession>A0A1M5QQ33</accession>
<evidence type="ECO:0000313" key="6">
    <source>
        <dbReference type="Proteomes" id="UP000184226"/>
    </source>
</evidence>
<comment type="similarity">
    <text evidence="2">Belongs to the DapA family.</text>
</comment>
<dbReference type="RefSeq" id="WP_073101974.1">
    <property type="nucleotide sequence ID" value="NZ_FQXE01000002.1"/>
</dbReference>
<reference evidence="5 6" key="1">
    <citation type="submission" date="2016-11" db="EMBL/GenBank/DDBJ databases">
        <authorList>
            <person name="Jaros S."/>
            <person name="Januszkiewicz K."/>
            <person name="Wedrychowicz H."/>
        </authorList>
    </citation>
    <scope>NUCLEOTIDE SEQUENCE [LARGE SCALE GENOMIC DNA]</scope>
    <source>
        <strain evidence="5 6">CGMCC 1.10190</strain>
    </source>
</reference>
<dbReference type="EMBL" id="FQXE01000002">
    <property type="protein sequence ID" value="SHH16048.1"/>
    <property type="molecule type" value="Genomic_DNA"/>
</dbReference>
<evidence type="ECO:0000256" key="3">
    <source>
        <dbReference type="PIRSR" id="PIRSR001365-1"/>
    </source>
</evidence>
<dbReference type="PANTHER" id="PTHR12128:SF67">
    <property type="entry name" value="BLR3884 PROTEIN"/>
    <property type="match status" value="1"/>
</dbReference>
<dbReference type="Pfam" id="PF00701">
    <property type="entry name" value="DHDPS"/>
    <property type="match status" value="1"/>
</dbReference>
<dbReference type="InterPro" id="IPR013785">
    <property type="entry name" value="Aldolase_TIM"/>
</dbReference>
<dbReference type="Proteomes" id="UP000184226">
    <property type="component" value="Unassembled WGS sequence"/>
</dbReference>
<dbReference type="AlphaFoldDB" id="A0A1M5QQ33"/>
<dbReference type="GO" id="GO:0008840">
    <property type="term" value="F:4-hydroxy-tetrahydrodipicolinate synthase activity"/>
    <property type="evidence" value="ECO:0007669"/>
    <property type="project" value="TreeGrafter"/>
</dbReference>
<dbReference type="CDD" id="cd00408">
    <property type="entry name" value="DHDPS-like"/>
    <property type="match status" value="1"/>
</dbReference>
<sequence>MPNTKIRGVLSPVLTPFNADYSISKPRFLKHCRSLIDQDVGLAVFGTNSEANSLSTGEKRQLLDLLADEGLPAGKMMPGTGCCAISDSIELTRHAVELGCGGVLMLPPFYYKGVGDEGLYRNYATIIDAIGDARLKIYLYHIPQVSQVGIGLALIERLLKDYPGTIAGIKDSSGDWNNTLAMLQQFQPAGFDVFAGSEAFLLQTLRHGGAGCITATGNVNAAAIARLHATWREDGADAQQADLNTVRGVFQKLPLISAMKSAIASQAGDPAWSVVRPPLVELTGEQSRQLDAELSGIGFQINNPQALAHADA</sequence>